<feature type="transmembrane region" description="Helical" evidence="8">
    <location>
        <begin position="511"/>
        <end position="529"/>
    </location>
</feature>
<evidence type="ECO:0000256" key="3">
    <source>
        <dbReference type="ARBA" id="ARBA00022448"/>
    </source>
</evidence>
<comment type="similarity">
    <text evidence="2">Belongs to the nucleobase:cation symporter-2 (NCS2) (TC 2.A.40) family.</text>
</comment>
<dbReference type="Pfam" id="PF00860">
    <property type="entry name" value="Xan_ur_permease"/>
    <property type="match status" value="1"/>
</dbReference>
<dbReference type="CTD" id="20213237"/>
<organism evidence="10 11">
    <name type="scientific">Helobdella robusta</name>
    <name type="common">Californian leech</name>
    <dbReference type="NCBI Taxonomy" id="6412"/>
    <lineage>
        <taxon>Eukaryota</taxon>
        <taxon>Metazoa</taxon>
        <taxon>Spiralia</taxon>
        <taxon>Lophotrochozoa</taxon>
        <taxon>Annelida</taxon>
        <taxon>Clitellata</taxon>
        <taxon>Hirudinea</taxon>
        <taxon>Rhynchobdellida</taxon>
        <taxon>Glossiphoniidae</taxon>
        <taxon>Helobdella</taxon>
    </lineage>
</organism>
<keyword evidence="6 8" id="KW-0472">Membrane</keyword>
<evidence type="ECO:0000313" key="11">
    <source>
        <dbReference type="Proteomes" id="UP000015101"/>
    </source>
</evidence>
<evidence type="ECO:0000256" key="1">
    <source>
        <dbReference type="ARBA" id="ARBA00004141"/>
    </source>
</evidence>
<evidence type="ECO:0000256" key="4">
    <source>
        <dbReference type="ARBA" id="ARBA00022692"/>
    </source>
</evidence>
<dbReference type="InterPro" id="IPR006042">
    <property type="entry name" value="Xan_ur_permease"/>
</dbReference>
<dbReference type="STRING" id="6412.T1FWP2"/>
<dbReference type="GO" id="GO:0005886">
    <property type="term" value="C:plasma membrane"/>
    <property type="evidence" value="ECO:0007669"/>
    <property type="project" value="UniProtKB-ARBA"/>
</dbReference>
<reference evidence="10" key="3">
    <citation type="submission" date="2015-06" db="UniProtKB">
        <authorList>
            <consortium name="EnsemblMetazoa"/>
        </authorList>
    </citation>
    <scope>IDENTIFICATION</scope>
</reference>
<dbReference type="GO" id="GO:0022857">
    <property type="term" value="F:transmembrane transporter activity"/>
    <property type="evidence" value="ECO:0007669"/>
    <property type="project" value="InterPro"/>
</dbReference>
<reference evidence="11" key="1">
    <citation type="submission" date="2012-12" db="EMBL/GenBank/DDBJ databases">
        <authorList>
            <person name="Hellsten U."/>
            <person name="Grimwood J."/>
            <person name="Chapman J.A."/>
            <person name="Shapiro H."/>
            <person name="Aerts A."/>
            <person name="Otillar R.P."/>
            <person name="Terry A.Y."/>
            <person name="Boore J.L."/>
            <person name="Simakov O."/>
            <person name="Marletaz F."/>
            <person name="Cho S.-J."/>
            <person name="Edsinger-Gonzales E."/>
            <person name="Havlak P."/>
            <person name="Kuo D.-H."/>
            <person name="Larsson T."/>
            <person name="Lv J."/>
            <person name="Arendt D."/>
            <person name="Savage R."/>
            <person name="Osoegawa K."/>
            <person name="de Jong P."/>
            <person name="Lindberg D.R."/>
            <person name="Seaver E.C."/>
            <person name="Weisblat D.A."/>
            <person name="Putnam N.H."/>
            <person name="Grigoriev I.V."/>
            <person name="Rokhsar D.S."/>
        </authorList>
    </citation>
    <scope>NUCLEOTIDE SEQUENCE</scope>
</reference>
<evidence type="ECO:0000256" key="6">
    <source>
        <dbReference type="ARBA" id="ARBA00023136"/>
    </source>
</evidence>
<dbReference type="PROSITE" id="PS01116">
    <property type="entry name" value="XANTH_URACIL_PERMASE"/>
    <property type="match status" value="1"/>
</dbReference>
<dbReference type="AlphaFoldDB" id="T1FWP2"/>
<sequence>MTNDQLPKVKLIIEDDDVILEAQQQQHQQKLQQRQQKQDGDYIFDWKEEVKVTFKVEETPPVSLCLLLAFQHYMTMCVANLTVPILLAPSICMFDDNVGKSEITGTLFVASGIITLVQSFFGVRLVILMFFGVRLPIVQAGTFALLVPTLSYLSLPQWKCPDNIVDALNNDSTTTAAASTPYNNNNITSGYIISGSEEHRQIWMTRLREIQGCIMLAAIFEVLVGGSGLVGCMMKFIGPLTICPTVTLLGLSLFKSAPQMASKHWGIAILTISLVIIFSQYLGRIRLPCFVYGKQQGCIKHRFPLFKMFPIVLSILVSSLLCYILTATNSLPSNPGEAGYHARTDLRLPSIHAAPWFRIPYPGQWGIPTFSLSGVFAILSGVLATTIESVGDYYSCAKLAGAPPPPVHAINRGILVEGLGSMLDGLFGTGNGTTSTSVNVGVVGITKVGSRVVIQVSALIMIVFGLFVKVGAIFLAIPDPVIGGTFFTLFGMITAVGLSNLQHVNLNSSRNLFIIGFSILTGLAIPEWINSNINIIDTGNKGLDNVVVVLLKTNMFVGGVLGFILDNTIPGSRKTRGMFYWDILREMSQQQHHQHQHLPATTVSSSSSPLQLQQHHHQNSSTTTASQQTATTQKKSYLMTQLASTYDLPLSKYWLHKFKIFRQIPLCPNYQGTTSLPCLRFICPLTSSQGTPSPCCCKNNNSNRFIKCLCRSIEICCRRCNEDDEDDRDDDDDDGYNGGGVGSSNAKLNGFKMSEYSATERLGQEEKLISSSAAAPSLSAPPSSLSAAPSLSAPSSSAASAAIRVNCSGSTLVSQLDDDDDATKF</sequence>
<dbReference type="InterPro" id="IPR006043">
    <property type="entry name" value="NCS2"/>
</dbReference>
<feature type="transmembrane region" description="Helical" evidence="8">
    <location>
        <begin position="452"/>
        <end position="475"/>
    </location>
</feature>
<gene>
    <name evidence="10" type="primary">20213237</name>
    <name evidence="9" type="ORF">HELRODRAFT_195039</name>
</gene>
<reference evidence="9 11" key="2">
    <citation type="journal article" date="2013" name="Nature">
        <title>Insights into bilaterian evolution from three spiralian genomes.</title>
        <authorList>
            <person name="Simakov O."/>
            <person name="Marletaz F."/>
            <person name="Cho S.J."/>
            <person name="Edsinger-Gonzales E."/>
            <person name="Havlak P."/>
            <person name="Hellsten U."/>
            <person name="Kuo D.H."/>
            <person name="Larsson T."/>
            <person name="Lv J."/>
            <person name="Arendt D."/>
            <person name="Savage R."/>
            <person name="Osoegawa K."/>
            <person name="de Jong P."/>
            <person name="Grimwood J."/>
            <person name="Chapman J.A."/>
            <person name="Shapiro H."/>
            <person name="Aerts A."/>
            <person name="Otillar R.P."/>
            <person name="Terry A.Y."/>
            <person name="Boore J.L."/>
            <person name="Grigoriev I.V."/>
            <person name="Lindberg D.R."/>
            <person name="Seaver E.C."/>
            <person name="Weisblat D.A."/>
            <person name="Putnam N.H."/>
            <person name="Rokhsar D.S."/>
        </authorList>
    </citation>
    <scope>NUCLEOTIDE SEQUENCE</scope>
</reference>
<dbReference type="eggNOG" id="KOG1292">
    <property type="taxonomic scope" value="Eukaryota"/>
</dbReference>
<evidence type="ECO:0000313" key="9">
    <source>
        <dbReference type="EMBL" id="ESO09709.1"/>
    </source>
</evidence>
<feature type="transmembrane region" description="Helical" evidence="8">
    <location>
        <begin position="549"/>
        <end position="569"/>
    </location>
</feature>
<keyword evidence="4 8" id="KW-0812">Transmembrane</keyword>
<feature type="region of interest" description="Disordered" evidence="7">
    <location>
        <begin position="594"/>
        <end position="629"/>
    </location>
</feature>
<dbReference type="GeneID" id="20213237"/>
<feature type="region of interest" description="Disordered" evidence="7">
    <location>
        <begin position="722"/>
        <end position="742"/>
    </location>
</feature>
<dbReference type="Proteomes" id="UP000015101">
    <property type="component" value="Unassembled WGS sequence"/>
</dbReference>
<keyword evidence="5 8" id="KW-1133">Transmembrane helix</keyword>
<dbReference type="KEGG" id="hro:HELRODRAFT_195039"/>
<dbReference type="EMBL" id="AMQM01009079">
    <property type="status" value="NOT_ANNOTATED_CDS"/>
    <property type="molecule type" value="Genomic_DNA"/>
</dbReference>
<evidence type="ECO:0000313" key="10">
    <source>
        <dbReference type="EnsemblMetazoa" id="HelroP195039"/>
    </source>
</evidence>
<accession>T1FWP2</accession>
<proteinExistence type="inferred from homology"/>
<dbReference type="RefSeq" id="XP_009012179.1">
    <property type="nucleotide sequence ID" value="XM_009013931.1"/>
</dbReference>
<comment type="subcellular location">
    <subcellularLocation>
        <location evidence="1">Membrane</location>
        <topology evidence="1">Multi-pass membrane protein</topology>
    </subcellularLocation>
</comment>
<keyword evidence="3" id="KW-0813">Transport</keyword>
<dbReference type="FunCoup" id="T1FWP2">
    <property type="interactions" value="97"/>
</dbReference>
<feature type="transmembrane region" description="Helical" evidence="8">
    <location>
        <begin position="137"/>
        <end position="155"/>
    </location>
</feature>
<dbReference type="PANTHER" id="PTHR11119">
    <property type="entry name" value="XANTHINE-URACIL / VITAMIN C PERMEASE FAMILY MEMBER"/>
    <property type="match status" value="1"/>
</dbReference>
<feature type="transmembrane region" description="Helical" evidence="8">
    <location>
        <begin position="266"/>
        <end position="283"/>
    </location>
</feature>
<dbReference type="EMBL" id="KB095927">
    <property type="protein sequence ID" value="ESO09709.1"/>
    <property type="molecule type" value="Genomic_DNA"/>
</dbReference>
<feature type="region of interest" description="Disordered" evidence="7">
    <location>
        <begin position="773"/>
        <end position="793"/>
    </location>
</feature>
<feature type="transmembrane region" description="Helical" evidence="8">
    <location>
        <begin position="481"/>
        <end position="499"/>
    </location>
</feature>
<feature type="transmembrane region" description="Helical" evidence="8">
    <location>
        <begin position="303"/>
        <end position="325"/>
    </location>
</feature>
<keyword evidence="11" id="KW-1185">Reference proteome</keyword>
<dbReference type="OrthoDB" id="1641903at2759"/>
<evidence type="ECO:0000256" key="5">
    <source>
        <dbReference type="ARBA" id="ARBA00022989"/>
    </source>
</evidence>
<feature type="transmembrane region" description="Helical" evidence="8">
    <location>
        <begin position="210"/>
        <end position="230"/>
    </location>
</feature>
<feature type="compositionally biased region" description="Acidic residues" evidence="7">
    <location>
        <begin position="722"/>
        <end position="735"/>
    </location>
</feature>
<feature type="compositionally biased region" description="Low complexity" evidence="7">
    <location>
        <begin position="597"/>
        <end position="629"/>
    </location>
</feature>
<evidence type="ECO:0000256" key="2">
    <source>
        <dbReference type="ARBA" id="ARBA00008821"/>
    </source>
</evidence>
<evidence type="ECO:0000256" key="7">
    <source>
        <dbReference type="SAM" id="MobiDB-lite"/>
    </source>
</evidence>
<dbReference type="HOGENOM" id="CLU_017959_5_4_1"/>
<name>T1FWP2_HELRO</name>
<protein>
    <submittedName>
        <fullName evidence="9 10">Uncharacterized protein</fullName>
    </submittedName>
</protein>
<dbReference type="InParanoid" id="T1FWP2"/>
<feature type="transmembrane region" description="Helical" evidence="8">
    <location>
        <begin position="73"/>
        <end position="94"/>
    </location>
</feature>
<evidence type="ECO:0000256" key="8">
    <source>
        <dbReference type="SAM" id="Phobius"/>
    </source>
</evidence>
<feature type="transmembrane region" description="Helical" evidence="8">
    <location>
        <begin position="106"/>
        <end position="131"/>
    </location>
</feature>
<dbReference type="EnsemblMetazoa" id="HelroT195039">
    <property type="protein sequence ID" value="HelroP195039"/>
    <property type="gene ID" value="HelroG195039"/>
</dbReference>